<name>A0ABR1WUD6_9PEZI</name>
<evidence type="ECO:0008006" key="4">
    <source>
        <dbReference type="Google" id="ProtNLM"/>
    </source>
</evidence>
<feature type="compositionally biased region" description="Basic and acidic residues" evidence="1">
    <location>
        <begin position="283"/>
        <end position="303"/>
    </location>
</feature>
<feature type="region of interest" description="Disordered" evidence="1">
    <location>
        <begin position="280"/>
        <end position="310"/>
    </location>
</feature>
<proteinExistence type="predicted"/>
<dbReference type="EMBL" id="JAQQWL010000002">
    <property type="protein sequence ID" value="KAK8086800.1"/>
    <property type="molecule type" value="Genomic_DNA"/>
</dbReference>
<reference evidence="2 3" key="1">
    <citation type="submission" date="2023-01" db="EMBL/GenBank/DDBJ databases">
        <title>Analysis of 21 Apiospora genomes using comparative genomics revels a genus with tremendous synthesis potential of carbohydrate active enzymes and secondary metabolites.</title>
        <authorList>
            <person name="Sorensen T."/>
        </authorList>
    </citation>
    <scope>NUCLEOTIDE SEQUENCE [LARGE SCALE GENOMIC DNA]</scope>
    <source>
        <strain evidence="2 3">CBS 135458</strain>
    </source>
</reference>
<protein>
    <recommendedName>
        <fullName evidence="4">Ras-GEF domain-containing protein</fullName>
    </recommendedName>
</protein>
<dbReference type="RefSeq" id="XP_066721324.1">
    <property type="nucleotide sequence ID" value="XM_066853183.1"/>
</dbReference>
<keyword evidence="3" id="KW-1185">Reference proteome</keyword>
<evidence type="ECO:0000256" key="1">
    <source>
        <dbReference type="SAM" id="MobiDB-lite"/>
    </source>
</evidence>
<feature type="region of interest" description="Disordered" evidence="1">
    <location>
        <begin position="180"/>
        <end position="219"/>
    </location>
</feature>
<organism evidence="2 3">
    <name type="scientific">Apiospora phragmitis</name>
    <dbReference type="NCBI Taxonomy" id="2905665"/>
    <lineage>
        <taxon>Eukaryota</taxon>
        <taxon>Fungi</taxon>
        <taxon>Dikarya</taxon>
        <taxon>Ascomycota</taxon>
        <taxon>Pezizomycotina</taxon>
        <taxon>Sordariomycetes</taxon>
        <taxon>Xylariomycetidae</taxon>
        <taxon>Amphisphaeriales</taxon>
        <taxon>Apiosporaceae</taxon>
        <taxon>Apiospora</taxon>
    </lineage>
</organism>
<evidence type="ECO:0000313" key="3">
    <source>
        <dbReference type="Proteomes" id="UP001480595"/>
    </source>
</evidence>
<gene>
    <name evidence="2" type="ORF">PG994_001774</name>
</gene>
<evidence type="ECO:0000313" key="2">
    <source>
        <dbReference type="EMBL" id="KAK8086800.1"/>
    </source>
</evidence>
<dbReference type="Proteomes" id="UP001480595">
    <property type="component" value="Unassembled WGS sequence"/>
</dbReference>
<accession>A0ABR1WUD6</accession>
<dbReference type="GeneID" id="92086246"/>
<comment type="caution">
    <text evidence="2">The sequence shown here is derived from an EMBL/GenBank/DDBJ whole genome shotgun (WGS) entry which is preliminary data.</text>
</comment>
<sequence length="310" mass="36100">MLLEDLSFYMVDIITNLRTIDRKYSLRKAWIGNDLSTRERAQAIMQHMEYKPWVSDSKENFMVRLNTCIRPDFIEERNDQVQHLYGLALSGVSHFNNGYGKAEGLQIRLEFRAFFETVLSLILTQRSTTVSSSTSSIENSRGPYWGSSPLDSLMDSPLMQKHRKQQQKLQGNIVYHTEQPKGITRFRRRQEPSQEPTQPDHITFDLGPQPQQQQPREVNDSCYVEQPTGNTWLERHGITATYEPKPKKRRGAFGRLFRKFNMWLCSESVTEYRMRRGGLSAMDDARPRGDMSPRPGTEERYPERIVGSTR</sequence>